<dbReference type="EMBL" id="CP002083">
    <property type="protein sequence ID" value="ADJ23262.1"/>
    <property type="molecule type" value="Genomic_DNA"/>
</dbReference>
<dbReference type="HOGENOM" id="CLU_3153728_0_0_5"/>
<accession>D8JXQ3</accession>
<keyword evidence="2" id="KW-1185">Reference proteome</keyword>
<dbReference type="KEGG" id="hdn:Hden_1450"/>
<reference evidence="2" key="1">
    <citation type="journal article" date="2011" name="J. Bacteriol.">
        <title>Genome sequences of eight morphologically diverse alphaproteobacteria.</title>
        <authorList>
            <consortium name="US DOE Joint Genome Institute"/>
            <person name="Brown P.J."/>
            <person name="Kysela D.T."/>
            <person name="Buechlein A."/>
            <person name="Hemmerich C."/>
            <person name="Brun Y.V."/>
        </authorList>
    </citation>
    <scope>NUCLEOTIDE SEQUENCE [LARGE SCALE GENOMIC DNA]</scope>
    <source>
        <strain evidence="2">ATCC 51888 / DSM 1869 / NCIB 11706 / TK 0415</strain>
    </source>
</reference>
<organism evidence="1 2">
    <name type="scientific">Hyphomicrobium denitrificans (strain ATCC 51888 / DSM 1869 / NCIMB 11706 / TK 0415)</name>
    <dbReference type="NCBI Taxonomy" id="582899"/>
    <lineage>
        <taxon>Bacteria</taxon>
        <taxon>Pseudomonadati</taxon>
        <taxon>Pseudomonadota</taxon>
        <taxon>Alphaproteobacteria</taxon>
        <taxon>Hyphomicrobiales</taxon>
        <taxon>Hyphomicrobiaceae</taxon>
        <taxon>Hyphomicrobium</taxon>
    </lineage>
</organism>
<evidence type="ECO:0000313" key="2">
    <source>
        <dbReference type="Proteomes" id="UP000002033"/>
    </source>
</evidence>
<gene>
    <name evidence="1" type="ordered locus">Hden_1450</name>
</gene>
<dbReference type="Proteomes" id="UP000002033">
    <property type="component" value="Chromosome"/>
</dbReference>
<name>D8JXQ3_HYPDA</name>
<dbReference type="AlphaFoldDB" id="D8JXQ3"/>
<evidence type="ECO:0000313" key="1">
    <source>
        <dbReference type="EMBL" id="ADJ23262.1"/>
    </source>
</evidence>
<proteinExistence type="predicted"/>
<sequence precursor="true">MILTGLGLAGTGALVYSGPSRAKFAPFNNAKLLDSRPLWPPFSSSFIS</sequence>
<protein>
    <submittedName>
        <fullName evidence="1">Uncharacterized protein</fullName>
    </submittedName>
</protein>